<evidence type="ECO:0000313" key="3">
    <source>
        <dbReference type="Proteomes" id="UP001246690"/>
    </source>
</evidence>
<evidence type="ECO:0000256" key="1">
    <source>
        <dbReference type="SAM" id="Phobius"/>
    </source>
</evidence>
<dbReference type="EMBL" id="CP133838">
    <property type="protein sequence ID" value="WMY74589.1"/>
    <property type="molecule type" value="Genomic_DNA"/>
</dbReference>
<proteinExistence type="predicted"/>
<keyword evidence="1" id="KW-1133">Transmembrane helix</keyword>
<organism evidence="2 3">
    <name type="scientific">Buttiauxella selenatireducens</name>
    <dbReference type="NCBI Taxonomy" id="3073902"/>
    <lineage>
        <taxon>Bacteria</taxon>
        <taxon>Pseudomonadati</taxon>
        <taxon>Pseudomonadota</taxon>
        <taxon>Gammaproteobacteria</taxon>
        <taxon>Enterobacterales</taxon>
        <taxon>Enterobacteriaceae</taxon>
        <taxon>Buttiauxella</taxon>
    </lineage>
</organism>
<keyword evidence="3" id="KW-1185">Reference proteome</keyword>
<name>A0ABY9SB18_9ENTR</name>
<protein>
    <recommendedName>
        <fullName evidence="4">Inner membrane protein</fullName>
    </recommendedName>
</protein>
<keyword evidence="1" id="KW-0812">Transmembrane</keyword>
<sequence length="162" mass="18799">MNNKKLGVIWVGILSMIIIPLLSIAYIRYDENHFSCESQLILIGKDDHYNSIMHYTFADGFGSFESLGSFHRSHNPPVSRTNNFPFKYWKEQGDTIMVADDSSDPPEDMKQLFTFLPDFFYTKDRGLRVHILRENDSGYLFTDNNSPLFYCTRIPARSLNPN</sequence>
<dbReference type="RefSeq" id="WP_309877175.1">
    <property type="nucleotide sequence ID" value="NZ_CP133838.1"/>
</dbReference>
<dbReference type="Proteomes" id="UP001246690">
    <property type="component" value="Chromosome"/>
</dbReference>
<keyword evidence="1" id="KW-0472">Membrane</keyword>
<feature type="transmembrane region" description="Helical" evidence="1">
    <location>
        <begin position="7"/>
        <end position="29"/>
    </location>
</feature>
<evidence type="ECO:0008006" key="4">
    <source>
        <dbReference type="Google" id="ProtNLM"/>
    </source>
</evidence>
<evidence type="ECO:0000313" key="2">
    <source>
        <dbReference type="EMBL" id="WMY74589.1"/>
    </source>
</evidence>
<reference evidence="2 3" key="1">
    <citation type="submission" date="2023-09" db="EMBL/GenBank/DDBJ databases">
        <title>Buttiauxella selenatireducens sp. nov., isolated from the rhizosphere of Cardamine hupingshanesis.</title>
        <authorList>
            <person name="Zhang S."/>
            <person name="Xu Z."/>
            <person name="Wang H."/>
            <person name="Guo Y."/>
        </authorList>
    </citation>
    <scope>NUCLEOTIDE SEQUENCE [LARGE SCALE GENOMIC DNA]</scope>
    <source>
        <strain evidence="2 3">R73</strain>
    </source>
</reference>
<gene>
    <name evidence="2" type="ORF">RHD99_00970</name>
</gene>
<accession>A0ABY9SB18</accession>